<protein>
    <submittedName>
        <fullName evidence="5">RND family efflux transporter, MFP subunit</fullName>
    </submittedName>
</protein>
<dbReference type="GO" id="GO:0015562">
    <property type="term" value="F:efflux transmembrane transporter activity"/>
    <property type="evidence" value="ECO:0007669"/>
    <property type="project" value="TreeGrafter"/>
</dbReference>
<feature type="chain" id="PRO_5011640141" evidence="3">
    <location>
        <begin position="25"/>
        <end position="358"/>
    </location>
</feature>
<organism evidence="5 6">
    <name type="scientific">Vreelandella aquamarina</name>
    <dbReference type="NCBI Taxonomy" id="77097"/>
    <lineage>
        <taxon>Bacteria</taxon>
        <taxon>Pseudomonadati</taxon>
        <taxon>Pseudomonadota</taxon>
        <taxon>Gammaproteobacteria</taxon>
        <taxon>Oceanospirillales</taxon>
        <taxon>Halomonadaceae</taxon>
        <taxon>Vreelandella</taxon>
    </lineage>
</organism>
<name>A0A1H8NIB6_9GAMM</name>
<proteinExistence type="inferred from homology"/>
<dbReference type="EMBL" id="FODB01000065">
    <property type="protein sequence ID" value="SEO29347.1"/>
    <property type="molecule type" value="Genomic_DNA"/>
</dbReference>
<sequence>MRFIRKGKWLPTLAGLLACVTLLAGCRDAEEPPEPPAQVVKLFETGQQQAFSGRRFVGRVDAVSTVNLAFQVGGRLTTFPAVQGTTLAKGELIAQLDQTDYALQVRAAEAELSQARQHLQRQENLYRHNAVSASVLEAARTDAELAATQMESARQELAYTSLYAPFDALIARRLVENHTTLPPNAEVVRIQDISELRIRINVPEALMQHLDGEHGFNAEAEIATLPGERIALEYREHITEPDEVAQTYQVEFAPAQGEHLVALPGTTASVFIEPAERLVSGVMMIPASALDTTESGDFRVWVYDPDEGTVSPREVTVSELSDDAVMLVAGVQPGESIAAAGVHLLRDGMRVKPLDNAL</sequence>
<comment type="similarity">
    <text evidence="1">Belongs to the membrane fusion protein (MFP) (TC 8.A.1) family.</text>
</comment>
<dbReference type="SUPFAM" id="SSF111369">
    <property type="entry name" value="HlyD-like secretion proteins"/>
    <property type="match status" value="1"/>
</dbReference>
<evidence type="ECO:0000256" key="3">
    <source>
        <dbReference type="SAM" id="SignalP"/>
    </source>
</evidence>
<dbReference type="NCBIfam" id="TIGR01730">
    <property type="entry name" value="RND_mfp"/>
    <property type="match status" value="1"/>
</dbReference>
<dbReference type="GO" id="GO:1990281">
    <property type="term" value="C:efflux pump complex"/>
    <property type="evidence" value="ECO:0007669"/>
    <property type="project" value="TreeGrafter"/>
</dbReference>
<dbReference type="Pfam" id="PF25967">
    <property type="entry name" value="RND-MFP_C"/>
    <property type="match status" value="1"/>
</dbReference>
<evidence type="ECO:0000313" key="5">
    <source>
        <dbReference type="EMBL" id="SEO29347.1"/>
    </source>
</evidence>
<gene>
    <name evidence="5" type="ORF">SAMN04490369_106518</name>
</gene>
<dbReference type="PANTHER" id="PTHR30469">
    <property type="entry name" value="MULTIDRUG RESISTANCE PROTEIN MDTA"/>
    <property type="match status" value="1"/>
</dbReference>
<dbReference type="RefSeq" id="WP_089675941.1">
    <property type="nucleotide sequence ID" value="NZ_FODB01000065.1"/>
</dbReference>
<evidence type="ECO:0000313" key="6">
    <source>
        <dbReference type="Proteomes" id="UP000199493"/>
    </source>
</evidence>
<evidence type="ECO:0000259" key="4">
    <source>
        <dbReference type="Pfam" id="PF25967"/>
    </source>
</evidence>
<dbReference type="Gene3D" id="2.40.50.100">
    <property type="match status" value="1"/>
</dbReference>
<reference evidence="5 6" key="1">
    <citation type="submission" date="2016-10" db="EMBL/GenBank/DDBJ databases">
        <authorList>
            <person name="de Groot N.N."/>
        </authorList>
    </citation>
    <scope>NUCLEOTIDE SEQUENCE [LARGE SCALE GENOMIC DNA]</scope>
    <source>
        <strain evidence="5 6">558</strain>
    </source>
</reference>
<dbReference type="Gene3D" id="2.40.420.20">
    <property type="match status" value="1"/>
</dbReference>
<keyword evidence="2" id="KW-0175">Coiled coil</keyword>
<dbReference type="PANTHER" id="PTHR30469:SF20">
    <property type="entry name" value="EFFLUX RND TRANSPORTER PERIPLASMIC ADAPTOR SUBUNIT"/>
    <property type="match status" value="1"/>
</dbReference>
<feature type="coiled-coil region" evidence="2">
    <location>
        <begin position="105"/>
        <end position="156"/>
    </location>
</feature>
<evidence type="ECO:0000256" key="1">
    <source>
        <dbReference type="ARBA" id="ARBA00009477"/>
    </source>
</evidence>
<keyword evidence="3" id="KW-0732">Signal</keyword>
<evidence type="ECO:0000256" key="2">
    <source>
        <dbReference type="SAM" id="Coils"/>
    </source>
</evidence>
<dbReference type="Gene3D" id="1.10.287.470">
    <property type="entry name" value="Helix hairpin bin"/>
    <property type="match status" value="1"/>
</dbReference>
<dbReference type="STRING" id="77097.SAMN04490369_106518"/>
<accession>A0A1H8NIB6</accession>
<dbReference type="AlphaFoldDB" id="A0A1H8NIB6"/>
<dbReference type="Gene3D" id="2.40.30.170">
    <property type="match status" value="1"/>
</dbReference>
<feature type="domain" description="Multidrug resistance protein MdtA-like C-terminal permuted SH3" evidence="4">
    <location>
        <begin position="282"/>
        <end position="337"/>
    </location>
</feature>
<feature type="signal peptide" evidence="3">
    <location>
        <begin position="1"/>
        <end position="24"/>
    </location>
</feature>
<dbReference type="InterPro" id="IPR058627">
    <property type="entry name" value="MdtA-like_C"/>
</dbReference>
<dbReference type="Proteomes" id="UP000199493">
    <property type="component" value="Unassembled WGS sequence"/>
</dbReference>
<dbReference type="PROSITE" id="PS51257">
    <property type="entry name" value="PROKAR_LIPOPROTEIN"/>
    <property type="match status" value="1"/>
</dbReference>
<dbReference type="InterPro" id="IPR006143">
    <property type="entry name" value="RND_pump_MFP"/>
</dbReference>